<evidence type="ECO:0000259" key="1">
    <source>
        <dbReference type="SMART" id="SM00974"/>
    </source>
</evidence>
<dbReference type="RefSeq" id="WP_085210873.1">
    <property type="nucleotide sequence ID" value="NZ_FXAM01000001.1"/>
</dbReference>
<protein>
    <submittedName>
        <fullName evidence="2">T5orf172 domain-containing protein</fullName>
    </submittedName>
</protein>
<feature type="domain" description="Bacteriophage T5 Orf172 DNA-binding" evidence="1">
    <location>
        <begin position="11"/>
        <end position="91"/>
    </location>
</feature>
<sequence>MPNIIYVLTNEAMPNMVKIGLTNDSVETRIAQLSSHSGVPLPFECYFAAEVNDCVKLEKTLHQLFSENRVNPKREFFKIDPEKVVLAISIGDFTEVTPGVAEFDKEEQAALEKAKARRPRLKLDALGIKPGDVLTCSRDETLTATVVDGGKVDFQGETLSLSAAALKALHSLGYKTPSASGSDYWIFDGELLDERRRRMEAEQFDETLPVNA</sequence>
<dbReference type="EMBL" id="FXAM01000001">
    <property type="protein sequence ID" value="SMF93925.1"/>
    <property type="molecule type" value="Genomic_DNA"/>
</dbReference>
<dbReference type="OrthoDB" id="8265034at2"/>
<reference evidence="2 3" key="1">
    <citation type="submission" date="2016-12" db="EMBL/GenBank/DDBJ databases">
        <authorList>
            <person name="Song W.-J."/>
            <person name="Kurnit D.M."/>
        </authorList>
    </citation>
    <scope>NUCLEOTIDE SEQUENCE [LARGE SCALE GENOMIC DNA]</scope>
    <source>
        <strain evidence="2 3">175</strain>
    </source>
</reference>
<dbReference type="Pfam" id="PF13455">
    <property type="entry name" value="MUG113"/>
    <property type="match status" value="1"/>
</dbReference>
<dbReference type="STRING" id="1760988.SAMN02949497_1221"/>
<proteinExistence type="predicted"/>
<organism evidence="2 3">
    <name type="scientific">Methylomagnum ishizawai</name>
    <dbReference type="NCBI Taxonomy" id="1760988"/>
    <lineage>
        <taxon>Bacteria</taxon>
        <taxon>Pseudomonadati</taxon>
        <taxon>Pseudomonadota</taxon>
        <taxon>Gammaproteobacteria</taxon>
        <taxon>Methylococcales</taxon>
        <taxon>Methylococcaceae</taxon>
        <taxon>Methylomagnum</taxon>
    </lineage>
</organism>
<keyword evidence="3" id="KW-1185">Reference proteome</keyword>
<dbReference type="InterPro" id="IPR018306">
    <property type="entry name" value="Phage_T5_Orf172_DNA-bd"/>
</dbReference>
<name>A0A1Y6D1R2_9GAMM</name>
<evidence type="ECO:0000313" key="2">
    <source>
        <dbReference type="EMBL" id="SMF93925.1"/>
    </source>
</evidence>
<accession>A0A1Y6D1R2</accession>
<dbReference type="Proteomes" id="UP000192923">
    <property type="component" value="Unassembled WGS sequence"/>
</dbReference>
<evidence type="ECO:0000313" key="3">
    <source>
        <dbReference type="Proteomes" id="UP000192923"/>
    </source>
</evidence>
<dbReference type="AlphaFoldDB" id="A0A1Y6D1R2"/>
<dbReference type="SMART" id="SM00974">
    <property type="entry name" value="T5orf172"/>
    <property type="match status" value="1"/>
</dbReference>
<gene>
    <name evidence="2" type="ORF">SAMN02949497_1221</name>
</gene>